<dbReference type="Pfam" id="PF19290">
    <property type="entry name" value="PmbA_TldD_2nd"/>
    <property type="match status" value="1"/>
</dbReference>
<dbReference type="GO" id="GO:0006508">
    <property type="term" value="P:proteolysis"/>
    <property type="evidence" value="ECO:0007669"/>
    <property type="project" value="InterPro"/>
</dbReference>
<evidence type="ECO:0000313" key="3">
    <source>
        <dbReference type="EMBL" id="TKJ40896.1"/>
    </source>
</evidence>
<dbReference type="Proteomes" id="UP000317778">
    <property type="component" value="Unassembled WGS sequence"/>
</dbReference>
<dbReference type="Pfam" id="PF19289">
    <property type="entry name" value="PmbA_TldD_3rd"/>
    <property type="match status" value="1"/>
</dbReference>
<dbReference type="InterPro" id="IPR035068">
    <property type="entry name" value="TldD/PmbA_N"/>
</dbReference>
<dbReference type="EMBL" id="NJBO01000016">
    <property type="protein sequence ID" value="TKJ40896.1"/>
    <property type="molecule type" value="Genomic_DNA"/>
</dbReference>
<accession>A0A532V102</accession>
<protein>
    <recommendedName>
        <fullName evidence="5">TldD/PmbA family protein</fullName>
    </recommendedName>
</protein>
<organism evidence="3 4">
    <name type="scientific">candidate division TA06 bacterium B3_TA06</name>
    <dbReference type="NCBI Taxonomy" id="2012487"/>
    <lineage>
        <taxon>Bacteria</taxon>
        <taxon>Bacteria division TA06</taxon>
    </lineage>
</organism>
<dbReference type="InterPro" id="IPR036059">
    <property type="entry name" value="TldD/PmbA_sf"/>
</dbReference>
<dbReference type="AlphaFoldDB" id="A0A532V102"/>
<comment type="caution">
    <text evidence="3">The sequence shown here is derived from an EMBL/GenBank/DDBJ whole genome shotgun (WGS) entry which is preliminary data.</text>
</comment>
<dbReference type="GO" id="GO:0008237">
    <property type="term" value="F:metallopeptidase activity"/>
    <property type="evidence" value="ECO:0007669"/>
    <property type="project" value="InterPro"/>
</dbReference>
<feature type="domain" description="Metalloprotease TldD/E C-terminal" evidence="1">
    <location>
        <begin position="217"/>
        <end position="424"/>
    </location>
</feature>
<dbReference type="InterPro" id="IPR045570">
    <property type="entry name" value="Metalloprtase-TldD/E_cen_dom"/>
</dbReference>
<evidence type="ECO:0000259" key="2">
    <source>
        <dbReference type="Pfam" id="PF19290"/>
    </source>
</evidence>
<evidence type="ECO:0008006" key="5">
    <source>
        <dbReference type="Google" id="ProtNLM"/>
    </source>
</evidence>
<feature type="domain" description="Metalloprotease TldD/E central" evidence="2">
    <location>
        <begin position="116"/>
        <end position="207"/>
    </location>
</feature>
<name>A0A532V102_UNCT6</name>
<evidence type="ECO:0000259" key="1">
    <source>
        <dbReference type="Pfam" id="PF19289"/>
    </source>
</evidence>
<sequence length="430" mass="48569">MNTDWLKQTIERVAKQKEAEEASLYLNIENENLSRFAENHITQNTTRHRIRLYMTAVMGRRRGSAETSDVSSRGVLSALRRAEAAAKASPEDPEFIGLPRSQRYLKIERFFPQTTELSVDAKARVIREVTAEAASRKMKAAGIYRTGDYAVFVANTDGLFGEHRWTQAEFSITVRTENSAGSAVAEEEDLAAINPQALAIEAFRTAEMTRNPKEIKPGRYKTLFTARAFSEMIPFVVYQMDRRAADEGRSFFADKLGKKILSKKISMVADPQNPTNPGNPIDLYNDGVARKEAVFIQEGTLTNLWCMRYWAKKQRIPLVSPSFNFSMLGGSRSLDQMIKRIDRGLLVMHLWYIRYVNPMELILTGTSRDGLFLVENGKIKCAVKNMRFNDSPMRFLRNPASLGTAERRGGAMMLPSVLVADFNWSSGTTF</sequence>
<dbReference type="PANTHER" id="PTHR43666">
    <property type="entry name" value="TLDD PROTEIN"/>
    <property type="match status" value="1"/>
</dbReference>
<dbReference type="Gene3D" id="3.30.2290.10">
    <property type="entry name" value="PmbA/TldD superfamily"/>
    <property type="match status" value="1"/>
</dbReference>
<dbReference type="PANTHER" id="PTHR43666:SF1">
    <property type="entry name" value="CONSERVED PROTEIN"/>
    <property type="match status" value="1"/>
</dbReference>
<dbReference type="SUPFAM" id="SSF111283">
    <property type="entry name" value="Putative modulator of DNA gyrase, PmbA/TldD"/>
    <property type="match status" value="1"/>
</dbReference>
<evidence type="ECO:0000313" key="4">
    <source>
        <dbReference type="Proteomes" id="UP000317778"/>
    </source>
</evidence>
<proteinExistence type="predicted"/>
<dbReference type="InterPro" id="IPR045569">
    <property type="entry name" value="Metalloprtase-TldD/E_C"/>
</dbReference>
<gene>
    <name evidence="3" type="ORF">CEE36_09130</name>
</gene>
<reference evidence="3 4" key="1">
    <citation type="submission" date="2017-06" db="EMBL/GenBank/DDBJ databases">
        <title>Novel microbial phyla capable of carbon fixation and sulfur reduction in deep-sea sediments.</title>
        <authorList>
            <person name="Huang J."/>
            <person name="Baker B."/>
            <person name="Wang Y."/>
        </authorList>
    </citation>
    <scope>NUCLEOTIDE SEQUENCE [LARGE SCALE GENOMIC DNA]</scope>
    <source>
        <strain evidence="3">B3_TA06</strain>
    </source>
</reference>